<dbReference type="Proteomes" id="UP000199627">
    <property type="component" value="Unassembled WGS sequence"/>
</dbReference>
<protein>
    <submittedName>
        <fullName evidence="1">Uncharacterized protein</fullName>
    </submittedName>
</protein>
<gene>
    <name evidence="1" type="ORF">SAMN05421664_1169</name>
</gene>
<name>A0A1H0ZZY1_9FLAO</name>
<evidence type="ECO:0000313" key="1">
    <source>
        <dbReference type="EMBL" id="SDQ32930.1"/>
    </source>
</evidence>
<accession>A0A1H0ZZY1</accession>
<dbReference type="AlphaFoldDB" id="A0A1H0ZZY1"/>
<proteinExistence type="predicted"/>
<sequence>MLRIYIFQNGIGYTLKKNHFCAKVFIRKQKLIYTMKKIFVICQLIIITTVSVISCQNEQEENVAAYSNKANQKGISVSKVTDMNFEKDKILKYLSQENIKINVSNHQSETSKIIDDVAFDYDNISLVTNESTTNNKILVVRQKGYDFDNNEVNYALSFTEDEKGEIYNVIVLKTTSINKDEKRLEYFDTDDLLLLSVDGDISNDTVKVNYVIQNDTSRLCSGQQTMNCLSNAYTNHGWASLGLTVGSIFYPELTIIVAGGCLHSCHHE</sequence>
<dbReference type="EMBL" id="FNKL01000002">
    <property type="protein sequence ID" value="SDQ32930.1"/>
    <property type="molecule type" value="Genomic_DNA"/>
</dbReference>
<evidence type="ECO:0000313" key="2">
    <source>
        <dbReference type="Proteomes" id="UP000199627"/>
    </source>
</evidence>
<dbReference type="STRING" id="311333.SAMN05421664_1169"/>
<keyword evidence="2" id="KW-1185">Reference proteome</keyword>
<reference evidence="2" key="1">
    <citation type="submission" date="2016-10" db="EMBL/GenBank/DDBJ databases">
        <authorList>
            <person name="Varghese N."/>
            <person name="Submissions S."/>
        </authorList>
    </citation>
    <scope>NUCLEOTIDE SEQUENCE [LARGE SCALE GENOMIC DNA]</scope>
    <source>
        <strain evidence="2">DSM 17072</strain>
    </source>
</reference>
<organism evidence="1 2">
    <name type="scientific">Chryseobacterium soldanellicola</name>
    <dbReference type="NCBI Taxonomy" id="311333"/>
    <lineage>
        <taxon>Bacteria</taxon>
        <taxon>Pseudomonadati</taxon>
        <taxon>Bacteroidota</taxon>
        <taxon>Flavobacteriia</taxon>
        <taxon>Flavobacteriales</taxon>
        <taxon>Weeksellaceae</taxon>
        <taxon>Chryseobacterium group</taxon>
        <taxon>Chryseobacterium</taxon>
    </lineage>
</organism>